<evidence type="ECO:0000313" key="1">
    <source>
        <dbReference type="EMBL" id="MPC74473.1"/>
    </source>
</evidence>
<dbReference type="Proteomes" id="UP000324222">
    <property type="component" value="Unassembled WGS sequence"/>
</dbReference>
<keyword evidence="2" id="KW-1185">Reference proteome</keyword>
<dbReference type="EMBL" id="VSRR010038982">
    <property type="protein sequence ID" value="MPC74473.1"/>
    <property type="molecule type" value="Genomic_DNA"/>
</dbReference>
<protein>
    <submittedName>
        <fullName evidence="1">Uncharacterized protein</fullName>
    </submittedName>
</protein>
<evidence type="ECO:0000313" key="2">
    <source>
        <dbReference type="Proteomes" id="UP000324222"/>
    </source>
</evidence>
<dbReference type="AlphaFoldDB" id="A0A5B7HWZ8"/>
<sequence>MEKRDNLIQQSDLVPHTTFIHCRVTRNTSNNSNKPLIFTIITITITILPEDEVETEEKLIPG</sequence>
<organism evidence="1 2">
    <name type="scientific">Portunus trituberculatus</name>
    <name type="common">Swimming crab</name>
    <name type="synonym">Neptunus trituberculatus</name>
    <dbReference type="NCBI Taxonomy" id="210409"/>
    <lineage>
        <taxon>Eukaryota</taxon>
        <taxon>Metazoa</taxon>
        <taxon>Ecdysozoa</taxon>
        <taxon>Arthropoda</taxon>
        <taxon>Crustacea</taxon>
        <taxon>Multicrustacea</taxon>
        <taxon>Malacostraca</taxon>
        <taxon>Eumalacostraca</taxon>
        <taxon>Eucarida</taxon>
        <taxon>Decapoda</taxon>
        <taxon>Pleocyemata</taxon>
        <taxon>Brachyura</taxon>
        <taxon>Eubrachyura</taxon>
        <taxon>Portunoidea</taxon>
        <taxon>Portunidae</taxon>
        <taxon>Portuninae</taxon>
        <taxon>Portunus</taxon>
    </lineage>
</organism>
<reference evidence="1 2" key="1">
    <citation type="submission" date="2019-05" db="EMBL/GenBank/DDBJ databases">
        <title>Another draft genome of Portunus trituberculatus and its Hox gene families provides insights of decapod evolution.</title>
        <authorList>
            <person name="Jeong J.-H."/>
            <person name="Song I."/>
            <person name="Kim S."/>
            <person name="Choi T."/>
            <person name="Kim D."/>
            <person name="Ryu S."/>
            <person name="Kim W."/>
        </authorList>
    </citation>
    <scope>NUCLEOTIDE SEQUENCE [LARGE SCALE GENOMIC DNA]</scope>
    <source>
        <tissue evidence="1">Muscle</tissue>
    </source>
</reference>
<accession>A0A5B7HWZ8</accession>
<proteinExistence type="predicted"/>
<name>A0A5B7HWZ8_PORTR</name>
<gene>
    <name evidence="1" type="ORF">E2C01_068832</name>
</gene>
<comment type="caution">
    <text evidence="1">The sequence shown here is derived from an EMBL/GenBank/DDBJ whole genome shotgun (WGS) entry which is preliminary data.</text>
</comment>